<dbReference type="EMBL" id="JAMFTS010000003">
    <property type="protein sequence ID" value="KAJ4778585.1"/>
    <property type="molecule type" value="Genomic_DNA"/>
</dbReference>
<dbReference type="GO" id="GO:0009411">
    <property type="term" value="P:response to UV"/>
    <property type="evidence" value="ECO:0007669"/>
    <property type="project" value="TreeGrafter"/>
</dbReference>
<evidence type="ECO:0000313" key="7">
    <source>
        <dbReference type="EMBL" id="KAJ4778585.1"/>
    </source>
</evidence>
<dbReference type="Pfam" id="PF03121">
    <property type="entry name" value="Herpes_UL52"/>
    <property type="match status" value="1"/>
</dbReference>
<evidence type="ECO:0000256" key="5">
    <source>
        <dbReference type="SAM" id="MobiDB-lite"/>
    </source>
</evidence>
<evidence type="ECO:0000256" key="2">
    <source>
        <dbReference type="ARBA" id="ARBA00044677"/>
    </source>
</evidence>
<feature type="region of interest" description="Disordered" evidence="5">
    <location>
        <begin position="27"/>
        <end position="68"/>
    </location>
</feature>
<keyword evidence="6" id="KW-1133">Transmembrane helix</keyword>
<dbReference type="PANTHER" id="PTHR31399:SF0">
    <property type="entry name" value="DNA-DIRECTED PRIMASE_POLYMERASE PROTEIN"/>
    <property type="match status" value="1"/>
</dbReference>
<feature type="transmembrane region" description="Helical" evidence="6">
    <location>
        <begin position="575"/>
        <end position="601"/>
    </location>
</feature>
<dbReference type="GO" id="GO:0003682">
    <property type="term" value="F:chromatin binding"/>
    <property type="evidence" value="ECO:0007669"/>
    <property type="project" value="TreeGrafter"/>
</dbReference>
<feature type="compositionally biased region" description="Basic and acidic residues" evidence="5">
    <location>
        <begin position="42"/>
        <end position="60"/>
    </location>
</feature>
<dbReference type="GO" id="GO:0042276">
    <property type="term" value="P:error-prone translesion synthesis"/>
    <property type="evidence" value="ECO:0007669"/>
    <property type="project" value="InterPro"/>
</dbReference>
<dbReference type="EC" id="2.7.7.102" evidence="3"/>
<proteinExistence type="predicted"/>
<evidence type="ECO:0000256" key="6">
    <source>
        <dbReference type="SAM" id="Phobius"/>
    </source>
</evidence>
<dbReference type="GO" id="GO:0005634">
    <property type="term" value="C:nucleus"/>
    <property type="evidence" value="ECO:0007669"/>
    <property type="project" value="TreeGrafter"/>
</dbReference>
<dbReference type="GO" id="GO:0031297">
    <property type="term" value="P:replication fork processing"/>
    <property type="evidence" value="ECO:0007669"/>
    <property type="project" value="TreeGrafter"/>
</dbReference>
<dbReference type="InterPro" id="IPR044917">
    <property type="entry name" value="PRIMPOL"/>
</dbReference>
<evidence type="ECO:0000256" key="4">
    <source>
        <dbReference type="ARBA" id="ARBA00047303"/>
    </source>
</evidence>
<organism evidence="7 8">
    <name type="scientific">Rhynchospora pubera</name>
    <dbReference type="NCBI Taxonomy" id="906938"/>
    <lineage>
        <taxon>Eukaryota</taxon>
        <taxon>Viridiplantae</taxon>
        <taxon>Streptophyta</taxon>
        <taxon>Embryophyta</taxon>
        <taxon>Tracheophyta</taxon>
        <taxon>Spermatophyta</taxon>
        <taxon>Magnoliopsida</taxon>
        <taxon>Liliopsida</taxon>
        <taxon>Poales</taxon>
        <taxon>Cyperaceae</taxon>
        <taxon>Cyperoideae</taxon>
        <taxon>Rhynchosporeae</taxon>
        <taxon>Rhynchospora</taxon>
    </lineage>
</organism>
<protein>
    <recommendedName>
        <fullName evidence="1">DNA-directed primase/polymerase protein</fullName>
        <ecNumber evidence="3">2.7.7.102</ecNumber>
    </recommendedName>
</protein>
<dbReference type="GO" id="GO:0005759">
    <property type="term" value="C:mitochondrial matrix"/>
    <property type="evidence" value="ECO:0007669"/>
    <property type="project" value="TreeGrafter"/>
</dbReference>
<dbReference type="AlphaFoldDB" id="A0AAV8EEH4"/>
<comment type="catalytic activity">
    <reaction evidence="2">
        <text>ssDNA + n NTP = ssDNA/pppN(pN)n-1 hybrid + (n-1) diphosphate.</text>
        <dbReference type="EC" id="2.7.7.102"/>
    </reaction>
</comment>
<comment type="catalytic activity">
    <reaction evidence="4">
        <text>DNA(n) + a 2'-deoxyribonucleoside 5'-triphosphate = DNA(n+1) + diphosphate</text>
        <dbReference type="Rhea" id="RHEA:22508"/>
        <dbReference type="Rhea" id="RHEA-COMP:17339"/>
        <dbReference type="Rhea" id="RHEA-COMP:17340"/>
        <dbReference type="ChEBI" id="CHEBI:33019"/>
        <dbReference type="ChEBI" id="CHEBI:61560"/>
        <dbReference type="ChEBI" id="CHEBI:173112"/>
        <dbReference type="EC" id="2.7.7.7"/>
    </reaction>
    <physiologicalReaction direction="left-to-right" evidence="4">
        <dbReference type="Rhea" id="RHEA:22509"/>
    </physiologicalReaction>
</comment>
<evidence type="ECO:0000313" key="8">
    <source>
        <dbReference type="Proteomes" id="UP001140206"/>
    </source>
</evidence>
<keyword evidence="6" id="KW-0472">Membrane</keyword>
<dbReference type="GO" id="GO:0006264">
    <property type="term" value="P:mitochondrial DNA replication"/>
    <property type="evidence" value="ECO:0007669"/>
    <property type="project" value="TreeGrafter"/>
</dbReference>
<keyword evidence="8" id="KW-1185">Reference proteome</keyword>
<keyword evidence="6" id="KW-0812">Transmembrane</keyword>
<dbReference type="Proteomes" id="UP001140206">
    <property type="component" value="Chromosome 3"/>
</dbReference>
<dbReference type="GO" id="GO:0003887">
    <property type="term" value="F:DNA-directed DNA polymerase activity"/>
    <property type="evidence" value="ECO:0007669"/>
    <property type="project" value="UniProtKB-EC"/>
</dbReference>
<name>A0AAV8EEH4_9POAL</name>
<evidence type="ECO:0000256" key="3">
    <source>
        <dbReference type="ARBA" id="ARBA00044768"/>
    </source>
</evidence>
<reference evidence="7" key="1">
    <citation type="submission" date="2022-08" db="EMBL/GenBank/DDBJ databases">
        <authorList>
            <person name="Marques A."/>
        </authorList>
    </citation>
    <scope>NUCLEOTIDE SEQUENCE</scope>
    <source>
        <strain evidence="7">RhyPub2mFocal</strain>
        <tissue evidence="7">Leaves</tissue>
    </source>
</reference>
<accession>A0AAV8EEH4</accession>
<evidence type="ECO:0000256" key="1">
    <source>
        <dbReference type="ARBA" id="ARBA00026139"/>
    </source>
</evidence>
<sequence>MASDVKDDVDRLFACFKCGISPPQSALRERKRHKKKITGETPCKEETPSTSHGCDKKSFSKAEQTGGTNSTTIKLKCGKNISPIVFYGSPQGVPAKKPVHILRLLREIRLDLKKQNDLIRSKEVWATFPRQEEAMRFCNAHAQAHVFSYQDHITGQRRFLVSTHEEFWRRYSNMDLKLRHHYEVIQEGLPCHLYFDLEFEKKVNTDKNEDEMVDILLSVVFDVLLEKYSIQGNEDWVIELDSSTNGKFSRHLIIRIPKIAFKDNSHVGAFVSEVCSRISGNRVVEPKMNQLFIKKESGSGDGTNHLFLDSAVYSRNRCFRLSYSSKAGKSAYLVPTDRFRCRNLNGKEVFMDSLICKIDGDCEKLLVCKLDLDFKKTLCFDSEVQERCSSNMVLDAFSTNFSGSCVYGKSPFPAIDSFIESIASTGNVSGKIRCWYWFSEYGLMVYSMSSSRYCERIGREHKSNHVMFIVDFQRGGYYQKCYDPDCRGYKSPLRPLPWDIVPDLTPLLNSNQDENFVTQQEGRQKTKCQEKLDDTGATIDSCSKDNNWWTEAINYADQIEKMKDTSALCHFVSKYFLIVSFTMLVVYLQMWPILCSSLMFYSSYFFHWSSTQTFPNHDRRMRVVILNGGWMPKN</sequence>
<dbReference type="PANTHER" id="PTHR31399">
    <property type="entry name" value="DNA-DIRECTED PRIMASE / POLYMERASE PROTEIN"/>
    <property type="match status" value="1"/>
</dbReference>
<gene>
    <name evidence="7" type="ORF">LUZ62_062842</name>
</gene>
<comment type="caution">
    <text evidence="7">The sequence shown here is derived from an EMBL/GenBank/DDBJ whole genome shotgun (WGS) entry which is preliminary data.</text>
</comment>